<dbReference type="AlphaFoldDB" id="A0A7J7WD65"/>
<keyword evidence="1" id="KW-0732">Signal</keyword>
<evidence type="ECO:0000256" key="1">
    <source>
        <dbReference type="SAM" id="SignalP"/>
    </source>
</evidence>
<organism evidence="2 3">
    <name type="scientific">Pipistrellus kuhlii</name>
    <name type="common">Kuhl's pipistrelle</name>
    <dbReference type="NCBI Taxonomy" id="59472"/>
    <lineage>
        <taxon>Eukaryota</taxon>
        <taxon>Metazoa</taxon>
        <taxon>Chordata</taxon>
        <taxon>Craniata</taxon>
        <taxon>Vertebrata</taxon>
        <taxon>Euteleostomi</taxon>
        <taxon>Mammalia</taxon>
        <taxon>Eutheria</taxon>
        <taxon>Laurasiatheria</taxon>
        <taxon>Chiroptera</taxon>
        <taxon>Yangochiroptera</taxon>
        <taxon>Vespertilionidae</taxon>
        <taxon>Pipistrellus</taxon>
    </lineage>
</organism>
<evidence type="ECO:0000313" key="2">
    <source>
        <dbReference type="EMBL" id="KAF6335251.1"/>
    </source>
</evidence>
<proteinExistence type="predicted"/>
<dbReference type="Proteomes" id="UP000558488">
    <property type="component" value="Unassembled WGS sequence"/>
</dbReference>
<protein>
    <submittedName>
        <fullName evidence="2">Interleukin 17 receptor E</fullName>
    </submittedName>
</protein>
<name>A0A7J7WD65_PIPKU</name>
<sequence>MGHPRLAALPLPLHLLLIGVSASAGIGFPTCLPHWTTCCLLVSHMAFPGAGSSTWCRNPKSLTCSSSVGDTRCRHLLRGSCCIAVACLRRTITSPSPPQTSSKMGRASKGPSLPIQRQWKVSRDRTHKGIKGPSSPLTGCLRHGLFA</sequence>
<comment type="caution">
    <text evidence="2">The sequence shown here is derived from an EMBL/GenBank/DDBJ whole genome shotgun (WGS) entry which is preliminary data.</text>
</comment>
<accession>A0A7J7WD65</accession>
<keyword evidence="2" id="KW-0675">Receptor</keyword>
<feature type="signal peptide" evidence="1">
    <location>
        <begin position="1"/>
        <end position="22"/>
    </location>
</feature>
<evidence type="ECO:0000313" key="3">
    <source>
        <dbReference type="Proteomes" id="UP000558488"/>
    </source>
</evidence>
<reference evidence="2 3" key="1">
    <citation type="journal article" date="2020" name="Nature">
        <title>Six reference-quality genomes reveal evolution of bat adaptations.</title>
        <authorList>
            <person name="Jebb D."/>
            <person name="Huang Z."/>
            <person name="Pippel M."/>
            <person name="Hughes G.M."/>
            <person name="Lavrichenko K."/>
            <person name="Devanna P."/>
            <person name="Winkler S."/>
            <person name="Jermiin L.S."/>
            <person name="Skirmuntt E.C."/>
            <person name="Katzourakis A."/>
            <person name="Burkitt-Gray L."/>
            <person name="Ray D.A."/>
            <person name="Sullivan K.A.M."/>
            <person name="Roscito J.G."/>
            <person name="Kirilenko B.M."/>
            <person name="Davalos L.M."/>
            <person name="Corthals A.P."/>
            <person name="Power M.L."/>
            <person name="Jones G."/>
            <person name="Ransome R.D."/>
            <person name="Dechmann D.K.N."/>
            <person name="Locatelli A.G."/>
            <person name="Puechmaille S.J."/>
            <person name="Fedrigo O."/>
            <person name="Jarvis E.D."/>
            <person name="Hiller M."/>
            <person name="Vernes S.C."/>
            <person name="Myers E.W."/>
            <person name="Teeling E.C."/>
        </authorList>
    </citation>
    <scope>NUCLEOTIDE SEQUENCE [LARGE SCALE GENOMIC DNA]</scope>
    <source>
        <strain evidence="2">MPipKuh1</strain>
        <tissue evidence="2">Flight muscle</tissue>
    </source>
</reference>
<gene>
    <name evidence="2" type="ORF">mPipKuh1_006624</name>
</gene>
<dbReference type="EMBL" id="JACAGB010000011">
    <property type="protein sequence ID" value="KAF6335251.1"/>
    <property type="molecule type" value="Genomic_DNA"/>
</dbReference>
<keyword evidence="3" id="KW-1185">Reference proteome</keyword>
<feature type="chain" id="PRO_5029885527" evidence="1">
    <location>
        <begin position="23"/>
        <end position="147"/>
    </location>
</feature>